<proteinExistence type="predicted"/>
<dbReference type="AlphaFoldDB" id="A0A2T5BHX8"/>
<evidence type="ECO:0000256" key="1">
    <source>
        <dbReference type="SAM" id="MobiDB-lite"/>
    </source>
</evidence>
<evidence type="ECO:0000313" key="2">
    <source>
        <dbReference type="EMBL" id="PTM98594.1"/>
    </source>
</evidence>
<sequence length="82" mass="8661">MTVVPNSKGGRRKRKAGAAASLGNRRLPGGGRGDPPLPPLLGTGGIQRAAPHFRVDIGEDSENIAAMITHAPIAATYFWLFR</sequence>
<comment type="caution">
    <text evidence="2">The sequence shown here is derived from an EMBL/GenBank/DDBJ whole genome shotgun (WGS) entry which is preliminary data.</text>
</comment>
<protein>
    <submittedName>
        <fullName evidence="2">Uncharacterized protein</fullName>
    </submittedName>
</protein>
<keyword evidence="3" id="KW-1185">Reference proteome</keyword>
<feature type="compositionally biased region" description="Low complexity" evidence="1">
    <location>
        <begin position="17"/>
        <end position="27"/>
    </location>
</feature>
<evidence type="ECO:0000313" key="3">
    <source>
        <dbReference type="Proteomes" id="UP000241247"/>
    </source>
</evidence>
<organism evidence="2 3">
    <name type="scientific">Mycoplana dimorpha</name>
    <dbReference type="NCBI Taxonomy" id="28320"/>
    <lineage>
        <taxon>Bacteria</taxon>
        <taxon>Pseudomonadati</taxon>
        <taxon>Pseudomonadota</taxon>
        <taxon>Alphaproteobacteria</taxon>
        <taxon>Hyphomicrobiales</taxon>
        <taxon>Rhizobiaceae</taxon>
        <taxon>Mycoplana</taxon>
    </lineage>
</organism>
<dbReference type="EMBL" id="PZZZ01000001">
    <property type="protein sequence ID" value="PTM98594.1"/>
    <property type="molecule type" value="Genomic_DNA"/>
</dbReference>
<dbReference type="Proteomes" id="UP000241247">
    <property type="component" value="Unassembled WGS sequence"/>
</dbReference>
<gene>
    <name evidence="2" type="ORF">C7449_101259</name>
</gene>
<accession>A0A2T5BHX8</accession>
<feature type="region of interest" description="Disordered" evidence="1">
    <location>
        <begin position="1"/>
        <end position="45"/>
    </location>
</feature>
<reference evidence="2 3" key="1">
    <citation type="submission" date="2018-04" db="EMBL/GenBank/DDBJ databases">
        <title>Genomic Encyclopedia of Type Strains, Phase IV (KMG-IV): sequencing the most valuable type-strain genomes for metagenomic binning, comparative biology and taxonomic classification.</title>
        <authorList>
            <person name="Goeker M."/>
        </authorList>
    </citation>
    <scope>NUCLEOTIDE SEQUENCE [LARGE SCALE GENOMIC DNA]</scope>
    <source>
        <strain evidence="2 3">DSM 7138</strain>
    </source>
</reference>
<name>A0A2T5BHX8_MYCDI</name>